<comment type="caution">
    <text evidence="4">The sequence shown here is derived from an EMBL/GenBank/DDBJ whole genome shotgun (WGS) entry which is preliminary data.</text>
</comment>
<dbReference type="Proteomes" id="UP000634136">
    <property type="component" value="Unassembled WGS sequence"/>
</dbReference>
<gene>
    <name evidence="4" type="ORF">G2W53_001161</name>
</gene>
<feature type="chain" id="PRO_5033058241" description="DUF4216 domain-containing protein" evidence="2">
    <location>
        <begin position="30"/>
        <end position="344"/>
    </location>
</feature>
<keyword evidence="5" id="KW-1185">Reference proteome</keyword>
<evidence type="ECO:0000256" key="2">
    <source>
        <dbReference type="SAM" id="SignalP"/>
    </source>
</evidence>
<evidence type="ECO:0000313" key="5">
    <source>
        <dbReference type="Proteomes" id="UP000634136"/>
    </source>
</evidence>
<protein>
    <recommendedName>
        <fullName evidence="3">DUF4216 domain-containing protein</fullName>
    </recommendedName>
</protein>
<accession>A0A835CIC4</accession>
<dbReference type="AlphaFoldDB" id="A0A835CIC4"/>
<organism evidence="4 5">
    <name type="scientific">Senna tora</name>
    <dbReference type="NCBI Taxonomy" id="362788"/>
    <lineage>
        <taxon>Eukaryota</taxon>
        <taxon>Viridiplantae</taxon>
        <taxon>Streptophyta</taxon>
        <taxon>Embryophyta</taxon>
        <taxon>Tracheophyta</taxon>
        <taxon>Spermatophyta</taxon>
        <taxon>Magnoliopsida</taxon>
        <taxon>eudicotyledons</taxon>
        <taxon>Gunneridae</taxon>
        <taxon>Pentapetalae</taxon>
        <taxon>rosids</taxon>
        <taxon>fabids</taxon>
        <taxon>Fabales</taxon>
        <taxon>Fabaceae</taxon>
        <taxon>Caesalpinioideae</taxon>
        <taxon>Cassia clade</taxon>
        <taxon>Senna</taxon>
    </lineage>
</organism>
<dbReference type="PANTHER" id="PTHR48258:SF8">
    <property type="entry name" value="DUF4216 DOMAIN-CONTAINING PROTEIN"/>
    <property type="match status" value="1"/>
</dbReference>
<dbReference type="PANTHER" id="PTHR48258">
    <property type="entry name" value="DUF4218 DOMAIN-CONTAINING PROTEIN-RELATED"/>
    <property type="match status" value="1"/>
</dbReference>
<feature type="region of interest" description="Disordered" evidence="1">
    <location>
        <begin position="278"/>
        <end position="344"/>
    </location>
</feature>
<keyword evidence="2" id="KW-0732">Signal</keyword>
<dbReference type="OrthoDB" id="668711at2759"/>
<feature type="signal peptide" evidence="2">
    <location>
        <begin position="1"/>
        <end position="29"/>
    </location>
</feature>
<sequence>MAHIKAMVHSLLSSPCSLLCLAILMEAEAILEDLSPSPLQIFGFDVALLAVPYALLDQKSLKQAHRYILFNCDDVQQYVREHENIVKSQTGKRKWSKAKSHSNDFIEWFETGALNDDILDFVKGLSRGPNTVAKNFSAYVINGYRFHTKMRDGRCKTQNSGVTVEAITRSFASSKDERPRKDSLTYYGAITDIIELNYYELCKYVLFKCDWFEVKEDKYGMKFVHFDKRCYQEDPFVLATQVHQCFYVRGHLEENRYYVMKRVPRDLFNMGDQSDGGQEFHWGEPSDSSSNPTLPVDDGEVDLVRTDVPATIIDQPLPTLNDQPYEIDYEEDSDFDDSDWDYME</sequence>
<dbReference type="Pfam" id="PF13952">
    <property type="entry name" value="DUF4216"/>
    <property type="match status" value="1"/>
</dbReference>
<dbReference type="InterPro" id="IPR025312">
    <property type="entry name" value="DUF4216"/>
</dbReference>
<reference evidence="4" key="1">
    <citation type="submission" date="2020-09" db="EMBL/GenBank/DDBJ databases">
        <title>Genome-Enabled Discovery of Anthraquinone Biosynthesis in Senna tora.</title>
        <authorList>
            <person name="Kang S.-H."/>
            <person name="Pandey R.P."/>
            <person name="Lee C.-M."/>
            <person name="Sim J.-S."/>
            <person name="Jeong J.-T."/>
            <person name="Choi B.-S."/>
            <person name="Jung M."/>
            <person name="Ginzburg D."/>
            <person name="Zhao K."/>
            <person name="Won S.Y."/>
            <person name="Oh T.-J."/>
            <person name="Yu Y."/>
            <person name="Kim N.-H."/>
            <person name="Lee O.R."/>
            <person name="Lee T.-H."/>
            <person name="Bashyal P."/>
            <person name="Kim T.-S."/>
            <person name="Lee W.-H."/>
            <person name="Kawkins C."/>
            <person name="Kim C.-K."/>
            <person name="Kim J.S."/>
            <person name="Ahn B.O."/>
            <person name="Rhee S.Y."/>
            <person name="Sohng J.K."/>
        </authorList>
    </citation>
    <scope>NUCLEOTIDE SEQUENCE</scope>
    <source>
        <tissue evidence="4">Leaf</tissue>
    </source>
</reference>
<evidence type="ECO:0000259" key="3">
    <source>
        <dbReference type="Pfam" id="PF13952"/>
    </source>
</evidence>
<name>A0A835CIC4_9FABA</name>
<feature type="domain" description="DUF4216" evidence="3">
    <location>
        <begin position="194"/>
        <end position="256"/>
    </location>
</feature>
<evidence type="ECO:0000256" key="1">
    <source>
        <dbReference type="SAM" id="MobiDB-lite"/>
    </source>
</evidence>
<proteinExistence type="predicted"/>
<dbReference type="EMBL" id="JAAIUW010000001">
    <property type="protein sequence ID" value="KAF7844256.1"/>
    <property type="molecule type" value="Genomic_DNA"/>
</dbReference>
<evidence type="ECO:0000313" key="4">
    <source>
        <dbReference type="EMBL" id="KAF7844256.1"/>
    </source>
</evidence>
<feature type="compositionally biased region" description="Acidic residues" evidence="1">
    <location>
        <begin position="325"/>
        <end position="344"/>
    </location>
</feature>